<evidence type="ECO:0000256" key="1">
    <source>
        <dbReference type="SAM" id="Coils"/>
    </source>
</evidence>
<name>A0A7S4FVB1_9EUGL</name>
<feature type="compositionally biased region" description="Basic and acidic residues" evidence="2">
    <location>
        <begin position="437"/>
        <end position="465"/>
    </location>
</feature>
<organism evidence="3">
    <name type="scientific">Eutreptiella gymnastica</name>
    <dbReference type="NCBI Taxonomy" id="73025"/>
    <lineage>
        <taxon>Eukaryota</taxon>
        <taxon>Discoba</taxon>
        <taxon>Euglenozoa</taxon>
        <taxon>Euglenida</taxon>
        <taxon>Spirocuta</taxon>
        <taxon>Euglenophyceae</taxon>
        <taxon>Eutreptiales</taxon>
        <taxon>Eutreptiaceae</taxon>
        <taxon>Eutreptiella</taxon>
    </lineage>
</organism>
<reference evidence="3" key="1">
    <citation type="submission" date="2021-01" db="EMBL/GenBank/DDBJ databases">
        <authorList>
            <person name="Corre E."/>
            <person name="Pelletier E."/>
            <person name="Niang G."/>
            <person name="Scheremetjew M."/>
            <person name="Finn R."/>
            <person name="Kale V."/>
            <person name="Holt S."/>
            <person name="Cochrane G."/>
            <person name="Meng A."/>
            <person name="Brown T."/>
            <person name="Cohen L."/>
        </authorList>
    </citation>
    <scope>NUCLEOTIDE SEQUENCE</scope>
    <source>
        <strain evidence="3">CCMP1594</strain>
    </source>
</reference>
<feature type="compositionally biased region" description="Low complexity" evidence="2">
    <location>
        <begin position="11"/>
        <end position="27"/>
    </location>
</feature>
<feature type="compositionally biased region" description="Polar residues" evidence="2">
    <location>
        <begin position="685"/>
        <end position="695"/>
    </location>
</feature>
<evidence type="ECO:0000256" key="2">
    <source>
        <dbReference type="SAM" id="MobiDB-lite"/>
    </source>
</evidence>
<dbReference type="EMBL" id="HBJA01078505">
    <property type="protein sequence ID" value="CAE0816333.1"/>
    <property type="molecule type" value="Transcribed_RNA"/>
</dbReference>
<feature type="compositionally biased region" description="Acidic residues" evidence="2">
    <location>
        <begin position="30"/>
        <end position="40"/>
    </location>
</feature>
<feature type="compositionally biased region" description="Low complexity" evidence="2">
    <location>
        <begin position="716"/>
        <end position="748"/>
    </location>
</feature>
<evidence type="ECO:0000313" key="3">
    <source>
        <dbReference type="EMBL" id="CAE0816333.1"/>
    </source>
</evidence>
<accession>A0A7S4FVB1</accession>
<dbReference type="AlphaFoldDB" id="A0A7S4FVB1"/>
<keyword evidence="1" id="KW-0175">Coiled coil</keyword>
<feature type="region of interest" description="Disordered" evidence="2">
    <location>
        <begin position="613"/>
        <end position="795"/>
    </location>
</feature>
<gene>
    <name evidence="3" type="ORF">EGYM00163_LOCUS27493</name>
</gene>
<feature type="compositionally biased region" description="Basic and acidic residues" evidence="2">
    <location>
        <begin position="759"/>
        <end position="773"/>
    </location>
</feature>
<feature type="region of interest" description="Disordered" evidence="2">
    <location>
        <begin position="420"/>
        <end position="466"/>
    </location>
</feature>
<protein>
    <submittedName>
        <fullName evidence="3">Uncharacterized protein</fullName>
    </submittedName>
</protein>
<feature type="compositionally biased region" description="Basic and acidic residues" evidence="2">
    <location>
        <begin position="420"/>
        <end position="429"/>
    </location>
</feature>
<sequence>MVEAKGDDPDSPTTPTTESTAMAAASSVGSDDEFDDDFEMAESPIPEPSSDDDDDWYVMRTPSILNRFRNMLHQKSTVEEEPVDDKAELRSLVERIVANKDDQLVVVMKREEGMVTKLRLKNRQLKEALAEAGREIDKLKVDLQERADAHAEVAMLLKASQLQVAALRSIAKGPELKAIEEDMNKTEHFDKMLHYYEKKYKEAAAKLSSMQNDQNKKLAPIYAKVKELSEESRDLLTSSRDAISWALDHLKQDVEMAFLEADPASWAPQTECEEPHCSEATVEELEKAVINLQRICMKLMQTVGVEDDDTFMQFPPDGQGDTRIDMQIWQVKLVGQAVGNLQFHVRNKFKEIQGLTQNSAAEELEELKSENARLKEEILSLQEESNEYRALKPQYQTLELEFAKYRDEQEIKLQQLELELMKQKSRPEKPASPPPPRKREMKDASTSTDRIERKNAATKTEEPSVHIEQVTSTTFLTEQEEDWAYCYKCKPDFPKHCKGCNAALSYGPGVDAAATAVVVSKLAEMSKDIEEEKAEMNQMLLDVTSRFQAAAEQAAKKRRKGLPADQAAVEALMAWKKKRQAALERRERLLKEFYIVLKTSILPLMENLEVRGLSPKSSSREIVESRVPLPPRDSAIRLGSAPRPAPIIQNDAPPLHESLSFRSIAKSSPNHPSGPNISPRKSFPDTPTQLPSTAPSPARTAGHLSPPGRLHRPSHIDALIDSSSAASHQLSQFSSLQQQRQQQQQTLSPPMPQPQQPELQERPQHPAFGDHRRLQPPAPAYQRRQHTAPQHHFPGLLGMGQVEQVRNNLRASVMPFSKVRGGFQLGDLQVGWSGAEAVGRGYHHQMRGPVPSRSPRREPALGSRGHRGNTPSPERLMLTGFSSTRPTGTGRLSHVPR</sequence>
<proteinExistence type="predicted"/>
<feature type="coiled-coil region" evidence="1">
    <location>
        <begin position="108"/>
        <end position="142"/>
    </location>
</feature>
<feature type="region of interest" description="Disordered" evidence="2">
    <location>
        <begin position="842"/>
        <end position="897"/>
    </location>
</feature>
<feature type="compositionally biased region" description="Polar residues" evidence="2">
    <location>
        <begin position="665"/>
        <end position="676"/>
    </location>
</feature>
<feature type="region of interest" description="Disordered" evidence="2">
    <location>
        <begin position="1"/>
        <end position="57"/>
    </location>
</feature>